<reference evidence="3 4" key="1">
    <citation type="submission" date="2020-12" db="EMBL/GenBank/DDBJ databases">
        <authorList>
            <person name="Kusuma A.B."/>
            <person name="Nouioui I."/>
            <person name="Goodfellow M."/>
        </authorList>
    </citation>
    <scope>NUCLEOTIDE SEQUENCE [LARGE SCALE GENOMIC DNA]</scope>
    <source>
        <strain evidence="3 4">DSM 41764</strain>
    </source>
</reference>
<gene>
    <name evidence="3" type="ORF">JBF12_07755</name>
</gene>
<organism evidence="3 4">
    <name type="scientific">Streptomyces javensis</name>
    <dbReference type="NCBI Taxonomy" id="114698"/>
    <lineage>
        <taxon>Bacteria</taxon>
        <taxon>Bacillati</taxon>
        <taxon>Actinomycetota</taxon>
        <taxon>Actinomycetes</taxon>
        <taxon>Kitasatosporales</taxon>
        <taxon>Streptomycetaceae</taxon>
        <taxon>Streptomyces</taxon>
        <taxon>Streptomyces violaceusniger group</taxon>
    </lineage>
</organism>
<keyword evidence="1" id="KW-0175">Coiled coil</keyword>
<comment type="caution">
    <text evidence="3">The sequence shown here is derived from an EMBL/GenBank/DDBJ whole genome shotgun (WGS) entry which is preliminary data.</text>
</comment>
<dbReference type="RefSeq" id="WP_198276095.1">
    <property type="nucleotide sequence ID" value="NZ_BAAAIF010000073.1"/>
</dbReference>
<feature type="coiled-coil region" evidence="1">
    <location>
        <begin position="357"/>
        <end position="391"/>
    </location>
</feature>
<dbReference type="EMBL" id="JAEEAQ010000046">
    <property type="protein sequence ID" value="MBI0312887.1"/>
    <property type="molecule type" value="Genomic_DNA"/>
</dbReference>
<dbReference type="Proteomes" id="UP000638849">
    <property type="component" value="Unassembled WGS sequence"/>
</dbReference>
<feature type="region of interest" description="Disordered" evidence="2">
    <location>
        <begin position="445"/>
        <end position="479"/>
    </location>
</feature>
<evidence type="ECO:0000313" key="4">
    <source>
        <dbReference type="Proteomes" id="UP000638849"/>
    </source>
</evidence>
<name>A0ABS0R671_9ACTN</name>
<sequence>MQDDRRQIQTAVLGSADSEEPLMLPLEAIELDAFRRRFEHETFWCGLLLGGCGGQLTTKLYTDRVCHFAHHPDPDGLPHVCRRRSRGVASADHLYVKAAAATWLHGRGEQARFDFAQPDGVPVGSVVDIHWRRGGLRVHLDQAVAPVWDEGSEPVLGMSVPVDRDTLIRRWYIHRIRLDSEGTARRVRIGTEAFARPTEWFGLDDCAMTERGLSTPAVERIIRARTTAPPSRWPAAKAKKEPDVEARAQVLLRQLASARKVESVVVVNRVSREIADLTGASSAIQTELANAVRDAHQWLRGQADVRRELFARLDEAVTTRNAKLARELLARANATAAHDRTEDEDRIAGAAVDFVVAQTRVQEAANAARAMERAEEELAELTARAAFETVRRVLRDLRHRPRRHMSKATLYSQVQLLVEEADKAGKYVTASQHQEIDRWVKRAERAQAGAPAPTAPARTVGKDPVSSKPRANAGTGTAEQSNTITVWVWKDRYGGLHAADTPRPEASVRHVPLPTEAGPLQRLYGNLTRMIAEREAVGGPVHTGRASLFVRIWEKHSGELAVTLTRRKGCTAVTLALPAELGPLRELHDKVVAQMKAHNVARQPQTKRKNG</sequence>
<evidence type="ECO:0000313" key="3">
    <source>
        <dbReference type="EMBL" id="MBI0312887.1"/>
    </source>
</evidence>
<keyword evidence="4" id="KW-1185">Reference proteome</keyword>
<protein>
    <submittedName>
        <fullName evidence="3">Uncharacterized protein</fullName>
    </submittedName>
</protein>
<evidence type="ECO:0000256" key="1">
    <source>
        <dbReference type="SAM" id="Coils"/>
    </source>
</evidence>
<proteinExistence type="predicted"/>
<feature type="compositionally biased region" description="Low complexity" evidence="2">
    <location>
        <begin position="446"/>
        <end position="458"/>
    </location>
</feature>
<evidence type="ECO:0000256" key="2">
    <source>
        <dbReference type="SAM" id="MobiDB-lite"/>
    </source>
</evidence>
<accession>A0ABS0R671</accession>